<reference evidence="1 2" key="1">
    <citation type="submission" date="2024-07" db="EMBL/GenBank/DDBJ databases">
        <title>Section-level genome sequencing and comparative genomics of Aspergillus sections Usti and Cavernicolus.</title>
        <authorList>
            <consortium name="Lawrence Berkeley National Laboratory"/>
            <person name="Nybo J.L."/>
            <person name="Vesth T.C."/>
            <person name="Theobald S."/>
            <person name="Frisvad J.C."/>
            <person name="Larsen T.O."/>
            <person name="Kjaerboelling I."/>
            <person name="Rothschild-Mancinelli K."/>
            <person name="Lyhne E.K."/>
            <person name="Kogle M.E."/>
            <person name="Barry K."/>
            <person name="Clum A."/>
            <person name="Na H."/>
            <person name="Ledsgaard L."/>
            <person name="Lin J."/>
            <person name="Lipzen A."/>
            <person name="Kuo A."/>
            <person name="Riley R."/>
            <person name="Mondo S."/>
            <person name="Labutti K."/>
            <person name="Haridas S."/>
            <person name="Pangalinan J."/>
            <person name="Salamov A.A."/>
            <person name="Simmons B.A."/>
            <person name="Magnuson J.K."/>
            <person name="Chen J."/>
            <person name="Drula E."/>
            <person name="Henrissat B."/>
            <person name="Wiebenga A."/>
            <person name="Lubbers R.J."/>
            <person name="Gomes A.C."/>
            <person name="Makela M.R."/>
            <person name="Stajich J."/>
            <person name="Grigoriev I.V."/>
            <person name="Mortensen U.H."/>
            <person name="De Vries R.P."/>
            <person name="Baker S.E."/>
            <person name="Andersen M.R."/>
        </authorList>
    </citation>
    <scope>NUCLEOTIDE SEQUENCE [LARGE SCALE GENOMIC DNA]</scope>
    <source>
        <strain evidence="1 2">CBS 123904</strain>
    </source>
</reference>
<dbReference type="PANTHER" id="PTHR36986">
    <property type="entry name" value="UPF0643 PROTEIN PB2B2.08"/>
    <property type="match status" value="1"/>
</dbReference>
<name>A0ABR4J678_9EURO</name>
<proteinExistence type="predicted"/>
<comment type="caution">
    <text evidence="1">The sequence shown here is derived from an EMBL/GenBank/DDBJ whole genome shotgun (WGS) entry which is preliminary data.</text>
</comment>
<dbReference type="PANTHER" id="PTHR36986:SF1">
    <property type="entry name" value="UPF0643 PROTEIN PB2B2.08"/>
    <property type="match status" value="1"/>
</dbReference>
<gene>
    <name evidence="1" type="ORF">BJY01DRAFT_259563</name>
</gene>
<evidence type="ECO:0000313" key="1">
    <source>
        <dbReference type="EMBL" id="KAL2834538.1"/>
    </source>
</evidence>
<protein>
    <submittedName>
        <fullName evidence="1">Uncharacterized protein</fullName>
    </submittedName>
</protein>
<accession>A0ABR4J678</accession>
<keyword evidence="2" id="KW-1185">Reference proteome</keyword>
<evidence type="ECO:0000313" key="2">
    <source>
        <dbReference type="Proteomes" id="UP001610446"/>
    </source>
</evidence>
<sequence length="221" mass="24675">MVSAAVGLVEPQLLPLEKAPTVGIYESEPEPAPALTPENNLLITSPYTTPDHLLDLSTLDTANRLLARALAILTPIRDDYATAPYTESFNWPAVFEKVHELSTAEDHRWTRQRFYVVAFRSILLADVDGDRLSLLDERSHAEAVASGGLLKYWFGSKNAKRENLATCVWRSREDARAGGTGPWHAKARGAAKDMYERIEFTTMELVIGEEVGDWVFSAWKD</sequence>
<dbReference type="Proteomes" id="UP001610446">
    <property type="component" value="Unassembled WGS sequence"/>
</dbReference>
<organism evidence="1 2">
    <name type="scientific">Aspergillus pseudoustus</name>
    <dbReference type="NCBI Taxonomy" id="1810923"/>
    <lineage>
        <taxon>Eukaryota</taxon>
        <taxon>Fungi</taxon>
        <taxon>Dikarya</taxon>
        <taxon>Ascomycota</taxon>
        <taxon>Pezizomycotina</taxon>
        <taxon>Eurotiomycetes</taxon>
        <taxon>Eurotiomycetidae</taxon>
        <taxon>Eurotiales</taxon>
        <taxon>Aspergillaceae</taxon>
        <taxon>Aspergillus</taxon>
        <taxon>Aspergillus subgen. Nidulantes</taxon>
    </lineage>
</organism>
<dbReference type="EMBL" id="JBFXLU010000223">
    <property type="protein sequence ID" value="KAL2834538.1"/>
    <property type="molecule type" value="Genomic_DNA"/>
</dbReference>